<dbReference type="CDD" id="cd03230">
    <property type="entry name" value="ABC_DR_subfamily_A"/>
    <property type="match status" value="1"/>
</dbReference>
<dbReference type="PANTHER" id="PTHR42939">
    <property type="entry name" value="ABC TRANSPORTER ATP-BINDING PROTEIN ALBC-RELATED"/>
    <property type="match status" value="1"/>
</dbReference>
<dbReference type="Proteomes" id="UP000664701">
    <property type="component" value="Chromosome"/>
</dbReference>
<evidence type="ECO:0000256" key="2">
    <source>
        <dbReference type="ARBA" id="ARBA00022741"/>
    </source>
</evidence>
<evidence type="ECO:0000313" key="6">
    <source>
        <dbReference type="Proteomes" id="UP000664701"/>
    </source>
</evidence>
<reference evidence="5 6" key="2">
    <citation type="submission" date="2024-03" db="EMBL/GenBank/DDBJ databases">
        <title>The Genome Sequence of Enterococcus sp. DIV2402.</title>
        <authorList>
            <consortium name="The Broad Institute Genomics Platform"/>
            <consortium name="The Broad Institute Microbial Omics Core"/>
            <consortium name="The Broad Institute Genomic Center for Infectious Diseases"/>
            <person name="Earl A."/>
            <person name="Manson A."/>
            <person name="Gilmore M."/>
            <person name="Schwartman J."/>
            <person name="Shea T."/>
            <person name="Abouelleil A."/>
            <person name="Cao P."/>
            <person name="Chapman S."/>
            <person name="Cusick C."/>
            <person name="Young S."/>
            <person name="Neafsey D."/>
            <person name="Nusbaum C."/>
            <person name="Birren B."/>
        </authorList>
    </citation>
    <scope>NUCLEOTIDE SEQUENCE [LARGE SCALE GENOMIC DNA]</scope>
    <source>
        <strain evidence="5 6">DIV2402</strain>
    </source>
</reference>
<keyword evidence="1" id="KW-0813">Transport</keyword>
<keyword evidence="2" id="KW-0547">Nucleotide-binding</keyword>
<reference evidence="5 6" key="1">
    <citation type="submission" date="2021-03" db="EMBL/GenBank/DDBJ databases">
        <authorList>
            <person name="Gilmore M.S."/>
            <person name="Schwartzman J."/>
            <person name="Van Tyne D."/>
            <person name="Martin M."/>
            <person name="Earl A.M."/>
            <person name="Manson A.L."/>
            <person name="Straub T."/>
            <person name="Salamzade R."/>
            <person name="Saavedra J."/>
            <person name="Lebreton F."/>
            <person name="Prichula J."/>
            <person name="Schaufler K."/>
            <person name="Gaca A."/>
            <person name="Sgardioli B."/>
            <person name="Wagenaar J."/>
            <person name="Strong T."/>
        </authorList>
    </citation>
    <scope>NUCLEOTIDE SEQUENCE [LARGE SCALE GENOMIC DNA]</scope>
    <source>
        <strain evidence="5 6">DIV2402</strain>
    </source>
</reference>
<dbReference type="RefSeq" id="WP_207941538.1">
    <property type="nucleotide sequence ID" value="NZ_CP147251.1"/>
</dbReference>
<dbReference type="InterPro" id="IPR027417">
    <property type="entry name" value="P-loop_NTPase"/>
</dbReference>
<dbReference type="PROSITE" id="PS50893">
    <property type="entry name" value="ABC_TRANSPORTER_2"/>
    <property type="match status" value="1"/>
</dbReference>
<evidence type="ECO:0000313" key="5">
    <source>
        <dbReference type="EMBL" id="WYJ75731.1"/>
    </source>
</evidence>
<dbReference type="SMART" id="SM00382">
    <property type="entry name" value="AAA"/>
    <property type="match status" value="1"/>
</dbReference>
<evidence type="ECO:0000256" key="1">
    <source>
        <dbReference type="ARBA" id="ARBA00022448"/>
    </source>
</evidence>
<accession>A0ABZ2SKP7</accession>
<dbReference type="Gene3D" id="3.40.50.300">
    <property type="entry name" value="P-loop containing nucleotide triphosphate hydrolases"/>
    <property type="match status" value="1"/>
</dbReference>
<name>A0ABZ2SKP7_9ENTE</name>
<dbReference type="InterPro" id="IPR003593">
    <property type="entry name" value="AAA+_ATPase"/>
</dbReference>
<dbReference type="GO" id="GO:0005524">
    <property type="term" value="F:ATP binding"/>
    <property type="evidence" value="ECO:0007669"/>
    <property type="project" value="UniProtKB-KW"/>
</dbReference>
<keyword evidence="6" id="KW-1185">Reference proteome</keyword>
<feature type="domain" description="ABC transporter" evidence="4">
    <location>
        <begin position="2"/>
        <end position="212"/>
    </location>
</feature>
<sequence length="212" mass="24685">MLTIKNGYKKYDGREIFRNVNLNFEKNHTYGIIGVNGSGKTVLLKALAGYIKLTSGQIQQGERTIREKNNYLEKAGIFIGHPQFLAHLSLWDNLELIRKMCENHKGIDLEEWLAYFDLTHYKQHKFKNLSMGTKQKMGIIQAFMPSSEILILDEPFNPLDQESVNLTYQLIQKYQKNRIIILTSHVQNDIELLCDQIFRIENEQIIDDCSPH</sequence>
<dbReference type="EMBL" id="CP147251">
    <property type="protein sequence ID" value="WYJ75731.1"/>
    <property type="molecule type" value="Genomic_DNA"/>
</dbReference>
<dbReference type="InterPro" id="IPR003439">
    <property type="entry name" value="ABC_transporter-like_ATP-bd"/>
</dbReference>
<keyword evidence="3 5" id="KW-0067">ATP-binding</keyword>
<evidence type="ECO:0000259" key="4">
    <source>
        <dbReference type="PROSITE" id="PS50893"/>
    </source>
</evidence>
<organism evidence="5 6">
    <name type="scientific">Candidatus Enterococcus lowellii</name>
    <dbReference type="NCBI Taxonomy" id="2230877"/>
    <lineage>
        <taxon>Bacteria</taxon>
        <taxon>Bacillati</taxon>
        <taxon>Bacillota</taxon>
        <taxon>Bacilli</taxon>
        <taxon>Lactobacillales</taxon>
        <taxon>Enterococcaceae</taxon>
        <taxon>Enterococcus</taxon>
    </lineage>
</organism>
<protein>
    <submittedName>
        <fullName evidence="5">ABC-2 type transport system ATP-binding protein</fullName>
    </submittedName>
</protein>
<dbReference type="SUPFAM" id="SSF52540">
    <property type="entry name" value="P-loop containing nucleoside triphosphate hydrolases"/>
    <property type="match status" value="1"/>
</dbReference>
<dbReference type="PANTHER" id="PTHR42939:SF1">
    <property type="entry name" value="ABC TRANSPORTER ATP-BINDING PROTEIN ALBC-RELATED"/>
    <property type="match status" value="1"/>
</dbReference>
<gene>
    <name evidence="5" type="ORF">DOK78_000307</name>
</gene>
<evidence type="ECO:0000256" key="3">
    <source>
        <dbReference type="ARBA" id="ARBA00022840"/>
    </source>
</evidence>
<dbReference type="Pfam" id="PF00005">
    <property type="entry name" value="ABC_tran"/>
    <property type="match status" value="1"/>
</dbReference>
<proteinExistence type="predicted"/>
<dbReference type="InterPro" id="IPR051782">
    <property type="entry name" value="ABC_Transporter_VariousFunc"/>
</dbReference>